<name>W4QQ12_HALA3</name>
<dbReference type="EMBL" id="BAUV01000005">
    <property type="protein sequence ID" value="GAE33997.1"/>
    <property type="molecule type" value="Genomic_DNA"/>
</dbReference>
<dbReference type="SUPFAM" id="SSF109854">
    <property type="entry name" value="DinB/YfiT-like putative metalloenzymes"/>
    <property type="match status" value="1"/>
</dbReference>
<accession>W4QQ12</accession>
<evidence type="ECO:0008006" key="6">
    <source>
        <dbReference type="Google" id="ProtNLM"/>
    </source>
</evidence>
<feature type="binding site" evidence="3">
    <location>
        <position position="47"/>
    </location>
    <ligand>
        <name>a divalent metal cation</name>
        <dbReference type="ChEBI" id="CHEBI:60240"/>
    </ligand>
</feature>
<dbReference type="Pfam" id="PF05163">
    <property type="entry name" value="DinB"/>
    <property type="match status" value="1"/>
</dbReference>
<evidence type="ECO:0000313" key="4">
    <source>
        <dbReference type="EMBL" id="GAE33997.1"/>
    </source>
</evidence>
<dbReference type="GO" id="GO:0046872">
    <property type="term" value="F:metal ion binding"/>
    <property type="evidence" value="ECO:0007669"/>
    <property type="project" value="UniProtKB-KW"/>
</dbReference>
<dbReference type="OrthoDB" id="119432at2"/>
<dbReference type="InterPro" id="IPR007837">
    <property type="entry name" value="DinB"/>
</dbReference>
<gene>
    <name evidence="4" type="ORF">JCM9157_1027</name>
</gene>
<organism evidence="4 5">
    <name type="scientific">Halalkalibacter akibai (strain ATCC 43226 / DSM 21942 / CIP 109018 / JCM 9157 / 1139)</name>
    <name type="common">Bacillus akibai</name>
    <dbReference type="NCBI Taxonomy" id="1236973"/>
    <lineage>
        <taxon>Bacteria</taxon>
        <taxon>Bacillati</taxon>
        <taxon>Bacillota</taxon>
        <taxon>Bacilli</taxon>
        <taxon>Bacillales</taxon>
        <taxon>Bacillaceae</taxon>
        <taxon>Halalkalibacter</taxon>
    </lineage>
</organism>
<keyword evidence="2 3" id="KW-0479">Metal-binding</keyword>
<dbReference type="Proteomes" id="UP000018896">
    <property type="component" value="Unassembled WGS sequence"/>
</dbReference>
<evidence type="ECO:0000256" key="2">
    <source>
        <dbReference type="ARBA" id="ARBA00022723"/>
    </source>
</evidence>
<dbReference type="STRING" id="1236973.JCM9157_1027"/>
<reference evidence="4 5" key="1">
    <citation type="journal article" date="2014" name="Genome Announc.">
        <title>Draft Genome Sequences of Three Alkaliphilic Bacillus Strains, Bacillus wakoensis JCM 9140T, Bacillus akibai JCM 9157T, and Bacillus hemicellulosilyticus JCM 9152T.</title>
        <authorList>
            <person name="Yuki M."/>
            <person name="Oshima K."/>
            <person name="Suda W."/>
            <person name="Oshida Y."/>
            <person name="Kitamura K."/>
            <person name="Iida T."/>
            <person name="Hattori M."/>
            <person name="Ohkuma M."/>
        </authorList>
    </citation>
    <scope>NUCLEOTIDE SEQUENCE [LARGE SCALE GENOMIC DNA]</scope>
    <source>
        <strain evidence="4 5">JCM 9157</strain>
    </source>
</reference>
<dbReference type="RefSeq" id="WP_035662720.1">
    <property type="nucleotide sequence ID" value="NZ_BAUV01000005.1"/>
</dbReference>
<evidence type="ECO:0000313" key="5">
    <source>
        <dbReference type="Proteomes" id="UP000018896"/>
    </source>
</evidence>
<feature type="binding site" evidence="3">
    <location>
        <position position="129"/>
    </location>
    <ligand>
        <name>a divalent metal cation</name>
        <dbReference type="ChEBI" id="CHEBI:60240"/>
    </ligand>
</feature>
<sequence>MSKANQLKDYFLSHRHVTNELIGKIEQKDYDFKPTPSSMSTKELVLHMVTSFYQFASAAAKQAPKSLHDEASNPELHELAQLYTDETVQLIESLTDEDLKELIDLTAIMGIELPAENLLNIAIDHEINHKGNLFVYVRLMGHTDLPMFVKK</sequence>
<protein>
    <recommendedName>
        <fullName evidence="6">Damage-inducible protein DinB</fullName>
    </recommendedName>
</protein>
<dbReference type="InterPro" id="IPR034660">
    <property type="entry name" value="DinB/YfiT-like"/>
</dbReference>
<evidence type="ECO:0000256" key="3">
    <source>
        <dbReference type="PIRSR" id="PIRSR607837-1"/>
    </source>
</evidence>
<comment type="caution">
    <text evidence="4">The sequence shown here is derived from an EMBL/GenBank/DDBJ whole genome shotgun (WGS) entry which is preliminary data.</text>
</comment>
<evidence type="ECO:0000256" key="1">
    <source>
        <dbReference type="ARBA" id="ARBA00008635"/>
    </source>
</evidence>
<dbReference type="AlphaFoldDB" id="W4QQ12"/>
<comment type="similarity">
    <text evidence="1">Belongs to the DinB family.</text>
</comment>
<dbReference type="Gene3D" id="1.20.120.450">
    <property type="entry name" value="dinb family like domain"/>
    <property type="match status" value="1"/>
</dbReference>
<keyword evidence="5" id="KW-1185">Reference proteome</keyword>
<proteinExistence type="inferred from homology"/>
<feature type="binding site" evidence="3">
    <location>
        <position position="125"/>
    </location>
    <ligand>
        <name>a divalent metal cation</name>
        <dbReference type="ChEBI" id="CHEBI:60240"/>
    </ligand>
</feature>
<dbReference type="eggNOG" id="COG2318">
    <property type="taxonomic scope" value="Bacteria"/>
</dbReference>